<evidence type="ECO:0000313" key="2">
    <source>
        <dbReference type="Proteomes" id="UP000537141"/>
    </source>
</evidence>
<dbReference type="RefSeq" id="WP_184426578.1">
    <property type="nucleotide sequence ID" value="NZ_AP027362.1"/>
</dbReference>
<keyword evidence="2" id="KW-1185">Reference proteome</keyword>
<name>A0A7X0NK82_9GAMM</name>
<sequence>MNDKEKVRQVINSLYNFSGIQSKYTGDINPKVAELVGQLLKEINTCSTAFSWVPRPTGGKATIAWVAQNVGKSVLAQLSEKQSLSCARVRVGQFQRPLQLAGLGI</sequence>
<dbReference type="Proteomes" id="UP000537141">
    <property type="component" value="Unassembled WGS sequence"/>
</dbReference>
<reference evidence="1 2" key="1">
    <citation type="submission" date="2020-08" db="EMBL/GenBank/DDBJ databases">
        <title>Genomic Encyclopedia of Type Strains, Phase IV (KMG-IV): sequencing the most valuable type-strain genomes for metagenomic binning, comparative biology and taxonomic classification.</title>
        <authorList>
            <person name="Goeker M."/>
        </authorList>
    </citation>
    <scope>NUCLEOTIDE SEQUENCE [LARGE SCALE GENOMIC DNA]</scope>
    <source>
        <strain evidence="1 2">DSM 26287</strain>
    </source>
</reference>
<dbReference type="AlphaFoldDB" id="A0A7X0NK82"/>
<accession>A0A7X0NK82</accession>
<evidence type="ECO:0000313" key="1">
    <source>
        <dbReference type="EMBL" id="MBB6544968.1"/>
    </source>
</evidence>
<comment type="caution">
    <text evidence="1">The sequence shown here is derived from an EMBL/GenBank/DDBJ whole genome shotgun (WGS) entry which is preliminary data.</text>
</comment>
<proteinExistence type="predicted"/>
<gene>
    <name evidence="1" type="ORF">HNQ55_003504</name>
</gene>
<dbReference type="EMBL" id="JACHHU010000042">
    <property type="protein sequence ID" value="MBB6544968.1"/>
    <property type="molecule type" value="Genomic_DNA"/>
</dbReference>
<organism evidence="1 2">
    <name type="scientific">Thalassotalea piscium</name>
    <dbReference type="NCBI Taxonomy" id="1230533"/>
    <lineage>
        <taxon>Bacteria</taxon>
        <taxon>Pseudomonadati</taxon>
        <taxon>Pseudomonadota</taxon>
        <taxon>Gammaproteobacteria</taxon>
        <taxon>Alteromonadales</taxon>
        <taxon>Colwelliaceae</taxon>
        <taxon>Thalassotalea</taxon>
    </lineage>
</organism>
<protein>
    <submittedName>
        <fullName evidence="1">Uncharacterized protein</fullName>
    </submittedName>
</protein>